<feature type="non-terminal residue" evidence="1">
    <location>
        <position position="1"/>
    </location>
</feature>
<dbReference type="EMBL" id="BARW01037177">
    <property type="protein sequence ID" value="GAJ23207.1"/>
    <property type="molecule type" value="Genomic_DNA"/>
</dbReference>
<gene>
    <name evidence="1" type="ORF">S12H4_57469</name>
</gene>
<organism evidence="1">
    <name type="scientific">marine sediment metagenome</name>
    <dbReference type="NCBI Taxonomy" id="412755"/>
    <lineage>
        <taxon>unclassified sequences</taxon>
        <taxon>metagenomes</taxon>
        <taxon>ecological metagenomes</taxon>
    </lineage>
</organism>
<dbReference type="AlphaFoldDB" id="X1VRN5"/>
<reference evidence="1" key="1">
    <citation type="journal article" date="2014" name="Front. Microbiol.">
        <title>High frequency of phylogenetically diverse reductive dehalogenase-homologous genes in deep subseafloor sedimentary metagenomes.</title>
        <authorList>
            <person name="Kawai M."/>
            <person name="Futagami T."/>
            <person name="Toyoda A."/>
            <person name="Takaki Y."/>
            <person name="Nishi S."/>
            <person name="Hori S."/>
            <person name="Arai W."/>
            <person name="Tsubouchi T."/>
            <person name="Morono Y."/>
            <person name="Uchiyama I."/>
            <person name="Ito T."/>
            <person name="Fujiyama A."/>
            <person name="Inagaki F."/>
            <person name="Takami H."/>
        </authorList>
    </citation>
    <scope>NUCLEOTIDE SEQUENCE</scope>
    <source>
        <strain evidence="1">Expedition CK06-06</strain>
    </source>
</reference>
<proteinExistence type="predicted"/>
<evidence type="ECO:0000313" key="1">
    <source>
        <dbReference type="EMBL" id="GAJ23207.1"/>
    </source>
</evidence>
<protein>
    <submittedName>
        <fullName evidence="1">Uncharacterized protein</fullName>
    </submittedName>
</protein>
<comment type="caution">
    <text evidence="1">The sequence shown here is derived from an EMBL/GenBank/DDBJ whole genome shotgun (WGS) entry which is preliminary data.</text>
</comment>
<sequence length="37" mass="3934">SLVSGCTSKVIRQEEGGSIAGTGKVIREKEMLVPLME</sequence>
<name>X1VRN5_9ZZZZ</name>
<accession>X1VRN5</accession>